<dbReference type="PANTHER" id="PTHR46929">
    <property type="entry name" value="EXPRESSED PROTEIN"/>
    <property type="match status" value="1"/>
</dbReference>
<comment type="caution">
    <text evidence="2">The sequence shown here is derived from an EMBL/GenBank/DDBJ whole genome shotgun (WGS) entry which is preliminary data.</text>
</comment>
<evidence type="ECO:0000313" key="2">
    <source>
        <dbReference type="EMBL" id="KAF5203859.1"/>
    </source>
</evidence>
<reference evidence="2 3" key="1">
    <citation type="submission" date="2020-06" db="EMBL/GenBank/DDBJ databases">
        <title>Transcriptomic and genomic resources for Thalictrum thalictroides and T. hernandezii: Facilitating candidate gene discovery in an emerging model plant lineage.</title>
        <authorList>
            <person name="Arias T."/>
            <person name="Riano-Pachon D.M."/>
            <person name="Di Stilio V.S."/>
        </authorList>
    </citation>
    <scope>NUCLEOTIDE SEQUENCE [LARGE SCALE GENOMIC DNA]</scope>
    <source>
        <strain evidence="3">cv. WT478/WT964</strain>
        <tissue evidence="2">Leaves</tissue>
    </source>
</reference>
<gene>
    <name evidence="2" type="ORF">FRX31_006555</name>
</gene>
<evidence type="ECO:0000259" key="1">
    <source>
        <dbReference type="Pfam" id="PF12776"/>
    </source>
</evidence>
<keyword evidence="3" id="KW-1185">Reference proteome</keyword>
<protein>
    <submittedName>
        <fullName evidence="2">Myb/SANT-like domain</fullName>
    </submittedName>
</protein>
<dbReference type="PANTHER" id="PTHR46929:SF3">
    <property type="entry name" value="MYB_SANT-LIKE DOMAIN-CONTAINING PROTEIN"/>
    <property type="match status" value="1"/>
</dbReference>
<dbReference type="OrthoDB" id="1301570at2759"/>
<proteinExistence type="predicted"/>
<name>A0A7J6X289_THATH</name>
<feature type="domain" description="Myb/SANT-like" evidence="1">
    <location>
        <begin position="20"/>
        <end position="113"/>
    </location>
</feature>
<dbReference type="Pfam" id="PF12776">
    <property type="entry name" value="Myb_DNA-bind_3"/>
    <property type="match status" value="1"/>
</dbReference>
<sequence length="280" mass="32155">MDGNELQSDVDSMGKGKQLRWDFAMDSALINTLVEAAKQGHKQGCFWHKHVWDAVIDAVYTKTNQLVEKKHIENRVRQMKGEYNIFAELKGMPGFEWDPVKQIITAPYERWEELIKQKTKYKSFRDRGPKWDLEKLSIIVGNEQVTTDVMAVSVAVKDQDEDDVNDSVSVSTTGYIGKRLLPSMQKRQHGKKTRIIKSVQEMIEGMNVRIEQIAKSVDPMSFANTLYAEVMKTEGFSPEYLDSAFALLRRDPLEAEIFLVRTVEFRKKMLEGLGEKIGNM</sequence>
<dbReference type="AlphaFoldDB" id="A0A7J6X289"/>
<dbReference type="Proteomes" id="UP000554482">
    <property type="component" value="Unassembled WGS sequence"/>
</dbReference>
<accession>A0A7J6X289</accession>
<dbReference type="InterPro" id="IPR024752">
    <property type="entry name" value="Myb/SANT-like_dom"/>
</dbReference>
<dbReference type="EMBL" id="JABWDY010006168">
    <property type="protein sequence ID" value="KAF5203859.1"/>
    <property type="molecule type" value="Genomic_DNA"/>
</dbReference>
<organism evidence="2 3">
    <name type="scientific">Thalictrum thalictroides</name>
    <name type="common">Rue-anemone</name>
    <name type="synonym">Anemone thalictroides</name>
    <dbReference type="NCBI Taxonomy" id="46969"/>
    <lineage>
        <taxon>Eukaryota</taxon>
        <taxon>Viridiplantae</taxon>
        <taxon>Streptophyta</taxon>
        <taxon>Embryophyta</taxon>
        <taxon>Tracheophyta</taxon>
        <taxon>Spermatophyta</taxon>
        <taxon>Magnoliopsida</taxon>
        <taxon>Ranunculales</taxon>
        <taxon>Ranunculaceae</taxon>
        <taxon>Thalictroideae</taxon>
        <taxon>Thalictrum</taxon>
    </lineage>
</organism>
<evidence type="ECO:0000313" key="3">
    <source>
        <dbReference type="Proteomes" id="UP000554482"/>
    </source>
</evidence>